<dbReference type="SUPFAM" id="SSF51735">
    <property type="entry name" value="NAD(P)-binding Rossmann-fold domains"/>
    <property type="match status" value="1"/>
</dbReference>
<evidence type="ECO:0000313" key="6">
    <source>
        <dbReference type="EMBL" id="AAN80926.1"/>
    </source>
</evidence>
<dbReference type="STRING" id="199310.c2467"/>
<feature type="domain" description="3-hydroxyacyl-CoA dehydrogenase NAD binding" evidence="5">
    <location>
        <begin position="3"/>
        <end position="183"/>
    </location>
</feature>
<dbReference type="EMBL" id="AE014075">
    <property type="protein sequence ID" value="AAN80926.1"/>
    <property type="molecule type" value="Genomic_DNA"/>
</dbReference>
<feature type="binding site" evidence="3">
    <location>
        <position position="97"/>
    </location>
    <ligand>
        <name>NAD(+)</name>
        <dbReference type="ChEBI" id="CHEBI:57540"/>
    </ligand>
</feature>
<dbReference type="InterPro" id="IPR022694">
    <property type="entry name" value="3-OHacyl-CoA_DH"/>
</dbReference>
<dbReference type="PANTHER" id="PTHR48075:SF5">
    <property type="entry name" value="3-HYDROXYBUTYRYL-COA DEHYDROGENASE"/>
    <property type="match status" value="1"/>
</dbReference>
<feature type="binding site" evidence="3">
    <location>
        <position position="119"/>
    </location>
    <ligand>
        <name>NAD(+)</name>
        <dbReference type="ChEBI" id="CHEBI:57540"/>
    </ligand>
</feature>
<dbReference type="InterPro" id="IPR006176">
    <property type="entry name" value="3-OHacyl-CoA_DH_NAD-bd"/>
</dbReference>
<dbReference type="AlphaFoldDB" id="A0A0H2V8E7"/>
<dbReference type="InterPro" id="IPR036291">
    <property type="entry name" value="NAD(P)-bd_dom_sf"/>
</dbReference>
<dbReference type="GO" id="GO:0070403">
    <property type="term" value="F:NAD+ binding"/>
    <property type="evidence" value="ECO:0007669"/>
    <property type="project" value="InterPro"/>
</dbReference>
<dbReference type="InterPro" id="IPR008927">
    <property type="entry name" value="6-PGluconate_DH-like_C_sf"/>
</dbReference>
<name>A0A0H2V8E7_ECOL6</name>
<evidence type="ECO:0000259" key="4">
    <source>
        <dbReference type="Pfam" id="PF00725"/>
    </source>
</evidence>
<keyword evidence="3" id="KW-0520">NAD</keyword>
<evidence type="ECO:0000313" key="7">
    <source>
        <dbReference type="Proteomes" id="UP000001410"/>
    </source>
</evidence>
<dbReference type="Pfam" id="PF02737">
    <property type="entry name" value="3HCDH_N"/>
    <property type="match status" value="1"/>
</dbReference>
<feature type="domain" description="3-hydroxyacyl-CoA dehydrogenase C-terminal" evidence="4">
    <location>
        <begin position="186"/>
        <end position="282"/>
    </location>
</feature>
<dbReference type="GO" id="GO:0016616">
    <property type="term" value="F:oxidoreductase activity, acting on the CH-OH group of donors, NAD or NADP as acceptor"/>
    <property type="evidence" value="ECO:0007669"/>
    <property type="project" value="InterPro"/>
</dbReference>
<evidence type="ECO:0000256" key="2">
    <source>
        <dbReference type="PIRSR" id="PIRSR000105-1"/>
    </source>
</evidence>
<dbReference type="eggNOG" id="COG1250">
    <property type="taxonomic scope" value="Bacteria"/>
</dbReference>
<accession>A0A0H2V8E7</accession>
<feature type="binding site" evidence="3">
    <location>
        <position position="92"/>
    </location>
    <ligand>
        <name>NAD(+)</name>
        <dbReference type="ChEBI" id="CHEBI:57540"/>
    </ligand>
</feature>
<dbReference type="PANTHER" id="PTHR48075">
    <property type="entry name" value="3-HYDROXYACYL-COA DEHYDROGENASE FAMILY PROTEIN"/>
    <property type="match status" value="1"/>
</dbReference>
<evidence type="ECO:0000256" key="1">
    <source>
        <dbReference type="ARBA" id="ARBA00023002"/>
    </source>
</evidence>
<organism evidence="6 7">
    <name type="scientific">Escherichia coli O6:H1 (strain CFT073 / ATCC 700928 / UPEC)</name>
    <dbReference type="NCBI Taxonomy" id="199310"/>
    <lineage>
        <taxon>Bacteria</taxon>
        <taxon>Pseudomonadati</taxon>
        <taxon>Pseudomonadota</taxon>
        <taxon>Gammaproteobacteria</taxon>
        <taxon>Enterobacterales</taxon>
        <taxon>Enterobacteriaceae</taxon>
        <taxon>Escherichia</taxon>
    </lineage>
</organism>
<dbReference type="RefSeq" id="WP_000982270.1">
    <property type="nucleotide sequence ID" value="NC_004431.1"/>
</dbReference>
<sequence>MMNVAVIGAGVMGTGVAHNMAQYGISTNVVDISQSQLDKCRQMIEANLRLYNFHPQHKKKTHSTAEIMENIRFTTELDDIVECDLVIENITEDIEKKNALYTRMNTICGASTVFGVNTSAISITALSKLMRHPENVVGVHFMNPVPLMHTVELIRGVHTAERTLNIFHHLFAQLNKTGIVVNDSPGFVTNRAMMIFVNEAIFMVQEQIARAEDIDTLFKTCFGHKMGPLQTADLIGLDTILQSLQVLYESFNDDKYRPSFLLKKMVDAGYLGVKSGQGFYRYQQTYAEQ</sequence>
<feature type="site" description="Important for catalytic activity" evidence="2">
    <location>
        <position position="140"/>
    </location>
</feature>
<dbReference type="KEGG" id="ecc:c2467"/>
<dbReference type="Gene3D" id="1.10.1040.10">
    <property type="entry name" value="N-(1-d-carboxylethyl)-l-norvaline Dehydrogenase, domain 2"/>
    <property type="match status" value="1"/>
</dbReference>
<feature type="binding site" evidence="3">
    <location>
        <position position="31"/>
    </location>
    <ligand>
        <name>NAD(+)</name>
        <dbReference type="ChEBI" id="CHEBI:57540"/>
    </ligand>
</feature>
<dbReference type="HOGENOM" id="CLU_009834_2_0_6"/>
<dbReference type="Pfam" id="PF00725">
    <property type="entry name" value="3HCDH"/>
    <property type="match status" value="1"/>
</dbReference>
<evidence type="ECO:0000256" key="3">
    <source>
        <dbReference type="PIRSR" id="PIRSR000105-2"/>
    </source>
</evidence>
<keyword evidence="7" id="KW-1185">Reference proteome</keyword>
<keyword evidence="1" id="KW-0560">Oxidoreductase</keyword>
<feature type="binding site" evidence="3">
    <location>
        <position position="143"/>
    </location>
    <ligand>
        <name>NAD(+)</name>
        <dbReference type="ChEBI" id="CHEBI:57540"/>
    </ligand>
</feature>
<evidence type="ECO:0000259" key="5">
    <source>
        <dbReference type="Pfam" id="PF02737"/>
    </source>
</evidence>
<dbReference type="SUPFAM" id="SSF48179">
    <property type="entry name" value="6-phosphogluconate dehydrogenase C-terminal domain-like"/>
    <property type="match status" value="1"/>
</dbReference>
<protein>
    <submittedName>
        <fullName evidence="6">Putative 3-hydroxyacyl-CoA dehydrogenase</fullName>
    </submittedName>
</protein>
<dbReference type="GO" id="GO:0006631">
    <property type="term" value="P:fatty acid metabolic process"/>
    <property type="evidence" value="ECO:0007669"/>
    <property type="project" value="InterPro"/>
</dbReference>
<dbReference type="InterPro" id="IPR006108">
    <property type="entry name" value="3HC_DH_C"/>
</dbReference>
<dbReference type="PIRSF" id="PIRSF000105">
    <property type="entry name" value="HCDH"/>
    <property type="match status" value="1"/>
</dbReference>
<reference evidence="6 7" key="1">
    <citation type="journal article" date="2002" name="Proc. Natl. Acad. Sci. U.S.A.">
        <title>Extensive mosaic structure revealed by the complete genome sequence of uropathogenic Escherichia coli.</title>
        <authorList>
            <person name="Welch R.A."/>
            <person name="Burland V."/>
            <person name="Plunkett G.III."/>
            <person name="Redford P."/>
            <person name="Roesch P."/>
            <person name="Rasko D."/>
            <person name="Buckles E.L."/>
            <person name="Liou S.R."/>
            <person name="Boutin A."/>
            <person name="Hackett J."/>
            <person name="Stroud D."/>
            <person name="Mayhew G.F."/>
            <person name="Rose D.J."/>
            <person name="Zhou S."/>
            <person name="Schwartz D.C."/>
            <person name="Perna N.T."/>
            <person name="Mobley H.L."/>
            <person name="Donnenberg M.S."/>
            <person name="Blattner F.R."/>
        </authorList>
    </citation>
    <scope>NUCLEOTIDE SEQUENCE [LARGE SCALE GENOMIC DNA]</scope>
    <source>
        <strain evidence="7">CFT073 / ATCC 700928 / UPEC</strain>
    </source>
</reference>
<dbReference type="InterPro" id="IPR013328">
    <property type="entry name" value="6PGD_dom2"/>
</dbReference>
<gene>
    <name evidence="6" type="ordered locus">c2467</name>
</gene>
<dbReference type="Proteomes" id="UP000001410">
    <property type="component" value="Chromosome"/>
</dbReference>
<proteinExistence type="predicted"/>
<dbReference type="GeneID" id="45135053"/>
<dbReference type="SMR" id="A0A0H2V8E7"/>
<feature type="binding site" evidence="3">
    <location>
        <position position="274"/>
    </location>
    <ligand>
        <name>NAD(+)</name>
        <dbReference type="ChEBI" id="CHEBI:57540"/>
    </ligand>
</feature>
<feature type="binding site" evidence="3">
    <location>
        <begin position="8"/>
        <end position="13"/>
    </location>
    <ligand>
        <name>NAD(+)</name>
        <dbReference type="ChEBI" id="CHEBI:57540"/>
    </ligand>
</feature>
<dbReference type="Gene3D" id="3.40.50.720">
    <property type="entry name" value="NAD(P)-binding Rossmann-like Domain"/>
    <property type="match status" value="1"/>
</dbReference>